<evidence type="ECO:0000256" key="6">
    <source>
        <dbReference type="ARBA" id="ARBA00022679"/>
    </source>
</evidence>
<keyword evidence="9" id="KW-0573">Peptidoglycan synthesis</keyword>
<comment type="similarity">
    <text evidence="2">In the N-terminal section; belongs to the glycosyltransferase 51 family.</text>
</comment>
<evidence type="ECO:0000256" key="9">
    <source>
        <dbReference type="ARBA" id="ARBA00022984"/>
    </source>
</evidence>
<keyword evidence="6" id="KW-0808">Transferase</keyword>
<proteinExistence type="inferred from homology"/>
<evidence type="ECO:0000256" key="13">
    <source>
        <dbReference type="ARBA" id="ARBA00049902"/>
    </source>
</evidence>
<comment type="similarity">
    <text evidence="1">In the C-terminal section; belongs to the transpeptidase family.</text>
</comment>
<dbReference type="GO" id="GO:0009002">
    <property type="term" value="F:serine-type D-Ala-D-Ala carboxypeptidase activity"/>
    <property type="evidence" value="ECO:0007669"/>
    <property type="project" value="UniProtKB-EC"/>
</dbReference>
<feature type="region of interest" description="Disordered" evidence="14">
    <location>
        <begin position="15"/>
        <end position="46"/>
    </location>
</feature>
<evidence type="ECO:0000256" key="7">
    <source>
        <dbReference type="ARBA" id="ARBA00022801"/>
    </source>
</evidence>
<evidence type="ECO:0000256" key="3">
    <source>
        <dbReference type="ARBA" id="ARBA00022645"/>
    </source>
</evidence>
<feature type="compositionally biased region" description="Polar residues" evidence="14">
    <location>
        <begin position="700"/>
        <end position="710"/>
    </location>
</feature>
<gene>
    <name evidence="18" type="ORF">GQS40_04245</name>
</gene>
<evidence type="ECO:0000256" key="11">
    <source>
        <dbReference type="ARBA" id="ARBA00023316"/>
    </source>
</evidence>
<comment type="catalytic activity">
    <reaction evidence="13">
        <text>[GlcNAc-(1-&gt;4)-Mur2Ac(oyl-L-Ala-gamma-D-Glu-L-Lys-D-Ala-D-Ala)](n)-di-trans,octa-cis-undecaprenyl diphosphate + beta-D-GlcNAc-(1-&gt;4)-Mur2Ac(oyl-L-Ala-gamma-D-Glu-L-Lys-D-Ala-D-Ala)-di-trans,octa-cis-undecaprenyl diphosphate = [GlcNAc-(1-&gt;4)-Mur2Ac(oyl-L-Ala-gamma-D-Glu-L-Lys-D-Ala-D-Ala)](n+1)-di-trans,octa-cis-undecaprenyl diphosphate + di-trans,octa-cis-undecaprenyl diphosphate + H(+)</text>
        <dbReference type="Rhea" id="RHEA:23708"/>
        <dbReference type="Rhea" id="RHEA-COMP:9602"/>
        <dbReference type="Rhea" id="RHEA-COMP:9603"/>
        <dbReference type="ChEBI" id="CHEBI:15378"/>
        <dbReference type="ChEBI" id="CHEBI:58405"/>
        <dbReference type="ChEBI" id="CHEBI:60033"/>
        <dbReference type="ChEBI" id="CHEBI:78435"/>
        <dbReference type="EC" id="2.4.99.28"/>
    </reaction>
</comment>
<feature type="transmembrane region" description="Helical" evidence="15">
    <location>
        <begin position="53"/>
        <end position="80"/>
    </location>
</feature>
<evidence type="ECO:0000256" key="8">
    <source>
        <dbReference type="ARBA" id="ARBA00022960"/>
    </source>
</evidence>
<dbReference type="InterPro" id="IPR036950">
    <property type="entry name" value="PBP_transglycosylase"/>
</dbReference>
<keyword evidence="7" id="KW-0378">Hydrolase</keyword>
<dbReference type="GO" id="GO:0071555">
    <property type="term" value="P:cell wall organization"/>
    <property type="evidence" value="ECO:0007669"/>
    <property type="project" value="UniProtKB-KW"/>
</dbReference>
<evidence type="ECO:0000256" key="1">
    <source>
        <dbReference type="ARBA" id="ARBA00007090"/>
    </source>
</evidence>
<feature type="domain" description="Penicillin-binding protein transpeptidase" evidence="16">
    <location>
        <begin position="379"/>
        <end position="624"/>
    </location>
</feature>
<evidence type="ECO:0000256" key="5">
    <source>
        <dbReference type="ARBA" id="ARBA00022676"/>
    </source>
</evidence>
<evidence type="ECO:0000256" key="12">
    <source>
        <dbReference type="ARBA" id="ARBA00034000"/>
    </source>
</evidence>
<keyword evidence="4" id="KW-0645">Protease</keyword>
<accession>A0A6L7A9J8</accession>
<keyword evidence="8" id="KW-0133">Cell shape</keyword>
<keyword evidence="15" id="KW-0812">Transmembrane</keyword>
<keyword evidence="11" id="KW-0961">Cell wall biogenesis/degradation</keyword>
<dbReference type="InterPro" id="IPR001460">
    <property type="entry name" value="PCN-bd_Tpept"/>
</dbReference>
<dbReference type="EMBL" id="WSZI01000013">
    <property type="protein sequence ID" value="MWN20884.1"/>
    <property type="molecule type" value="Genomic_DNA"/>
</dbReference>
<evidence type="ECO:0000313" key="19">
    <source>
        <dbReference type="Proteomes" id="UP000478636"/>
    </source>
</evidence>
<dbReference type="GO" id="GO:0008658">
    <property type="term" value="F:penicillin binding"/>
    <property type="evidence" value="ECO:0007669"/>
    <property type="project" value="InterPro"/>
</dbReference>
<dbReference type="RefSeq" id="WP_029509182.1">
    <property type="nucleotide sequence ID" value="NZ_DAITWI010000001.1"/>
</dbReference>
<feature type="compositionally biased region" description="Low complexity" evidence="14">
    <location>
        <begin position="718"/>
        <end position="730"/>
    </location>
</feature>
<dbReference type="Gene3D" id="3.40.710.10">
    <property type="entry name" value="DD-peptidase/beta-lactamase superfamily"/>
    <property type="match status" value="1"/>
</dbReference>
<comment type="catalytic activity">
    <reaction evidence="12">
        <text>Preferential cleavage: (Ac)2-L-Lys-D-Ala-|-D-Ala. Also transpeptidation of peptidyl-alanyl moieties that are N-acyl substituents of D-alanine.</text>
        <dbReference type="EC" id="3.4.16.4"/>
    </reaction>
</comment>
<keyword evidence="5" id="KW-0328">Glycosyltransferase</keyword>
<keyword evidence="3 18" id="KW-0121">Carboxypeptidase</keyword>
<feature type="region of interest" description="Disordered" evidence="14">
    <location>
        <begin position="695"/>
        <end position="730"/>
    </location>
</feature>
<dbReference type="InterPro" id="IPR012338">
    <property type="entry name" value="Beta-lactam/transpept-like"/>
</dbReference>
<dbReference type="PANTHER" id="PTHR32282">
    <property type="entry name" value="BINDING PROTEIN TRANSPEPTIDASE, PUTATIVE-RELATED"/>
    <property type="match status" value="1"/>
</dbReference>
<dbReference type="FunFam" id="1.10.3810.10:FF:000001">
    <property type="entry name" value="Penicillin-binding protein 1A"/>
    <property type="match status" value="1"/>
</dbReference>
<dbReference type="PANTHER" id="PTHR32282:SF29">
    <property type="entry name" value="PENICILLIN-BINDING PROTEIN 1A"/>
    <property type="match status" value="1"/>
</dbReference>
<protein>
    <submittedName>
        <fullName evidence="18">Carboxypeptidase</fullName>
    </submittedName>
</protein>
<evidence type="ECO:0000256" key="2">
    <source>
        <dbReference type="ARBA" id="ARBA00007739"/>
    </source>
</evidence>
<comment type="caution">
    <text evidence="18">The sequence shown here is derived from an EMBL/GenBank/DDBJ whole genome shotgun (WGS) entry which is preliminary data.</text>
</comment>
<dbReference type="GO" id="GO:0030288">
    <property type="term" value="C:outer membrane-bounded periplasmic space"/>
    <property type="evidence" value="ECO:0007669"/>
    <property type="project" value="TreeGrafter"/>
</dbReference>
<dbReference type="SUPFAM" id="SSF53955">
    <property type="entry name" value="Lysozyme-like"/>
    <property type="match status" value="1"/>
</dbReference>
<dbReference type="InterPro" id="IPR001264">
    <property type="entry name" value="Glyco_trans_51"/>
</dbReference>
<dbReference type="Pfam" id="PF00912">
    <property type="entry name" value="Transgly"/>
    <property type="match status" value="1"/>
</dbReference>
<sequence>MANDNQWSRVNRNQNLYDNHPATEPPTIPPHHGKGGGTGGSKPPKKRKSWRRILLTVFLWLLTLGFIGALAGAAVFFTYANEAPNITESNLASENSSAIYDDQGNPIWKLSTVQRDYANSNEIPKTLKEAVVSIEDRRFYKHGGVDPIRIAGAALANLRGSALGMQGGSTLTQQLVKLSVFSTSTADQTLKRKAQEAWLAMRVEKNFSKDEILTFYMNKVYMGHGISGMKTAAEYFYGKPLTELSLPQLALLAGMPQSPTNYDPYLKDTTAAKTRRDTVLDAMVKYGAISQKQADDAKKVPISDGLQDITAKTQMANAGRKTVDGYVQSALAEAKALGYDTSKPGLKIYTNLDSDLQQKMYDLANGNSIAFPSKNTQIGATMTDPNNGHIVAQIGGRNQDILFGTNHATLTGRSSGSSIKPLLDYGPAIEYLNWPTYRTVEDKKYKYPGTNIDVTDWDGKYMGNITMRTALTQSRNIPAVHALEEVGGENASKFMSAMGIQLNKIPGGQDAIGMALSTVQEAGAFGAIANGGTYYKPTYISKVVTADGTTHNYSVSGKRAMKPSTAFMLTDMMKGVIKPNATAADAMIPGLHQAGKSGLVGFSDAEQMPDRAIKDAWFTGFTKSYVLSVWTGYDYNSQGYIPWAYQDLPAQYYQKVMSYAMQNKPNSDWKMPDTVTPKINGNIVEYEVKNAKWSNGGLPTVTSASQSGETPSEAGIPAGAASVGSSNSNN</sequence>
<evidence type="ECO:0000259" key="16">
    <source>
        <dbReference type="Pfam" id="PF00905"/>
    </source>
</evidence>
<dbReference type="GO" id="GO:0006508">
    <property type="term" value="P:proteolysis"/>
    <property type="evidence" value="ECO:0007669"/>
    <property type="project" value="UniProtKB-KW"/>
</dbReference>
<dbReference type="InterPro" id="IPR023346">
    <property type="entry name" value="Lysozyme-like_dom_sf"/>
</dbReference>
<evidence type="ECO:0000313" key="18">
    <source>
        <dbReference type="EMBL" id="MWN20884.1"/>
    </source>
</evidence>
<keyword evidence="10" id="KW-0511">Multifunctional enzyme</keyword>
<organism evidence="18 19">
    <name type="scientific">Leuconostoc lactis</name>
    <dbReference type="NCBI Taxonomy" id="1246"/>
    <lineage>
        <taxon>Bacteria</taxon>
        <taxon>Bacillati</taxon>
        <taxon>Bacillota</taxon>
        <taxon>Bacilli</taxon>
        <taxon>Lactobacillales</taxon>
        <taxon>Lactobacillaceae</taxon>
        <taxon>Leuconostoc</taxon>
    </lineage>
</organism>
<evidence type="ECO:0000256" key="4">
    <source>
        <dbReference type="ARBA" id="ARBA00022670"/>
    </source>
</evidence>
<reference evidence="18 19" key="1">
    <citation type="submission" date="2019-12" db="EMBL/GenBank/DDBJ databases">
        <title>Complete genome sequence of Leuconostoc lactis strain AVN1 provides insights into metabolic potential.</title>
        <authorList>
            <person name="Besrour N."/>
            <person name="Najjari A."/>
            <person name="Fhoula I."/>
            <person name="Jaballah S."/>
            <person name="Klibi N."/>
            <person name="Ouzari H.I."/>
        </authorList>
    </citation>
    <scope>NUCLEOTIDE SEQUENCE [LARGE SCALE GENOMIC DNA]</scope>
    <source>
        <strain evidence="18 19">AVN1</strain>
    </source>
</reference>
<dbReference type="GO" id="GO:0009252">
    <property type="term" value="P:peptidoglycan biosynthetic process"/>
    <property type="evidence" value="ECO:0007669"/>
    <property type="project" value="UniProtKB-KW"/>
</dbReference>
<evidence type="ECO:0000259" key="17">
    <source>
        <dbReference type="Pfam" id="PF00912"/>
    </source>
</evidence>
<evidence type="ECO:0000256" key="14">
    <source>
        <dbReference type="SAM" id="MobiDB-lite"/>
    </source>
</evidence>
<dbReference type="Gene3D" id="1.10.3810.10">
    <property type="entry name" value="Biosynthetic peptidoglycan transglycosylase-like"/>
    <property type="match status" value="1"/>
</dbReference>
<dbReference type="GO" id="GO:0008955">
    <property type="term" value="F:peptidoglycan glycosyltransferase activity"/>
    <property type="evidence" value="ECO:0007669"/>
    <property type="project" value="UniProtKB-EC"/>
</dbReference>
<name>A0A6L7A9J8_LEULA</name>
<dbReference type="Proteomes" id="UP000478636">
    <property type="component" value="Unassembled WGS sequence"/>
</dbReference>
<dbReference type="Pfam" id="PF00905">
    <property type="entry name" value="Transpeptidase"/>
    <property type="match status" value="1"/>
</dbReference>
<dbReference type="AlphaFoldDB" id="A0A6L7A9J8"/>
<feature type="domain" description="Glycosyl transferase family 51" evidence="17">
    <location>
        <begin position="105"/>
        <end position="283"/>
    </location>
</feature>
<dbReference type="SUPFAM" id="SSF56601">
    <property type="entry name" value="beta-lactamase/transpeptidase-like"/>
    <property type="match status" value="1"/>
</dbReference>
<evidence type="ECO:0000256" key="10">
    <source>
        <dbReference type="ARBA" id="ARBA00023268"/>
    </source>
</evidence>
<dbReference type="GO" id="GO:0008360">
    <property type="term" value="P:regulation of cell shape"/>
    <property type="evidence" value="ECO:0007669"/>
    <property type="project" value="UniProtKB-KW"/>
</dbReference>
<dbReference type="InterPro" id="IPR050396">
    <property type="entry name" value="Glycosyltr_51/Transpeptidase"/>
</dbReference>
<keyword evidence="15" id="KW-1133">Transmembrane helix</keyword>
<evidence type="ECO:0000256" key="15">
    <source>
        <dbReference type="SAM" id="Phobius"/>
    </source>
</evidence>
<keyword evidence="15" id="KW-0472">Membrane</keyword>